<dbReference type="AlphaFoldDB" id="A0AA35JQY3"/>
<evidence type="ECO:0000313" key="3">
    <source>
        <dbReference type="Proteomes" id="UP001178461"/>
    </source>
</evidence>
<evidence type="ECO:0000313" key="2">
    <source>
        <dbReference type="EMBL" id="CAI5764511.1"/>
    </source>
</evidence>
<dbReference type="Proteomes" id="UP001178461">
    <property type="component" value="Chromosome 1"/>
</dbReference>
<proteinExistence type="predicted"/>
<reference evidence="2" key="1">
    <citation type="submission" date="2022-12" db="EMBL/GenBank/DDBJ databases">
        <authorList>
            <person name="Alioto T."/>
            <person name="Alioto T."/>
            <person name="Gomez Garrido J."/>
        </authorList>
    </citation>
    <scope>NUCLEOTIDE SEQUENCE</scope>
</reference>
<organism evidence="2 3">
    <name type="scientific">Podarcis lilfordi</name>
    <name type="common">Lilford's wall lizard</name>
    <dbReference type="NCBI Taxonomy" id="74358"/>
    <lineage>
        <taxon>Eukaryota</taxon>
        <taxon>Metazoa</taxon>
        <taxon>Chordata</taxon>
        <taxon>Craniata</taxon>
        <taxon>Vertebrata</taxon>
        <taxon>Euteleostomi</taxon>
        <taxon>Lepidosauria</taxon>
        <taxon>Squamata</taxon>
        <taxon>Bifurcata</taxon>
        <taxon>Unidentata</taxon>
        <taxon>Episquamata</taxon>
        <taxon>Laterata</taxon>
        <taxon>Lacertibaenia</taxon>
        <taxon>Lacertidae</taxon>
        <taxon>Podarcis</taxon>
    </lineage>
</organism>
<protein>
    <submittedName>
        <fullName evidence="2">Uncharacterized protein</fullName>
    </submittedName>
</protein>
<evidence type="ECO:0000256" key="1">
    <source>
        <dbReference type="SAM" id="MobiDB-lite"/>
    </source>
</evidence>
<feature type="non-terminal residue" evidence="2">
    <location>
        <position position="1"/>
    </location>
</feature>
<sequence>TLMNMPSIAPVEKIKHQTGAERAAAPQRESSVKTSALLRNRPHKVEVPLVLPGICRCLVA</sequence>
<keyword evidence="3" id="KW-1185">Reference proteome</keyword>
<accession>A0AA35JQY3</accession>
<name>A0AA35JQY3_9SAUR</name>
<gene>
    <name evidence="2" type="ORF">PODLI_1B002444</name>
</gene>
<feature type="region of interest" description="Disordered" evidence="1">
    <location>
        <begin position="1"/>
        <end position="33"/>
    </location>
</feature>
<dbReference type="EMBL" id="OX395126">
    <property type="protein sequence ID" value="CAI5764511.1"/>
    <property type="molecule type" value="Genomic_DNA"/>
</dbReference>
<feature type="non-terminal residue" evidence="2">
    <location>
        <position position="60"/>
    </location>
</feature>